<dbReference type="KEGG" id="ptr:100611798"/>
<name>G2HFR8_PANTR</name>
<keyword evidence="1" id="KW-0732">Signal</keyword>
<accession>G2HFR8</accession>
<protein>
    <submittedName>
        <fullName evidence="2">Uncharacterized protein</fullName>
    </submittedName>
</protein>
<dbReference type="EMBL" id="AK305582">
    <property type="protein sequence ID" value="BAK62576.1"/>
    <property type="molecule type" value="mRNA"/>
</dbReference>
<feature type="signal peptide" evidence="1">
    <location>
        <begin position="1"/>
        <end position="31"/>
    </location>
</feature>
<dbReference type="GeneID" id="100611798"/>
<sequence>MVLVSWAPRISVSSFVLKLTSLSWMAPWTSTSPSPSRHTGGTLVHREDACSGHQLESGRPWVPDLWTLPRRALPQSLLLPLAGWSWQGDPVHLAGGALDVQGALGAAGAEHGLVHLHGWAVRREDSAEQASMRRRASASSSCRGCTTIPTSAAGGRRSRACCCCRSSCSRGSCVRSAAARHNTRSSCAPGSSGCCGAPRADAVSSAAEVGVPGGAPGASRGSSALGSERRDFLVKRLDFVAGQSSQFMELSPERLGHRAVQLLALVWPLMARADEGPGS</sequence>
<dbReference type="RefSeq" id="NP_001289359.1">
    <property type="nucleotide sequence ID" value="NM_001302430.1"/>
</dbReference>
<organism evidence="2">
    <name type="scientific">Pan troglodytes</name>
    <name type="common">Chimpanzee</name>
    <dbReference type="NCBI Taxonomy" id="9598"/>
    <lineage>
        <taxon>Eukaryota</taxon>
        <taxon>Metazoa</taxon>
        <taxon>Chordata</taxon>
        <taxon>Craniata</taxon>
        <taxon>Vertebrata</taxon>
        <taxon>Euteleostomi</taxon>
        <taxon>Mammalia</taxon>
        <taxon>Eutheria</taxon>
        <taxon>Euarchontoglires</taxon>
        <taxon>Primates</taxon>
        <taxon>Haplorrhini</taxon>
        <taxon>Catarrhini</taxon>
        <taxon>Hominidae</taxon>
        <taxon>Pan</taxon>
    </lineage>
</organism>
<feature type="chain" id="PRO_5003430671" evidence="1">
    <location>
        <begin position="32"/>
        <end position="279"/>
    </location>
</feature>
<evidence type="ECO:0000256" key="1">
    <source>
        <dbReference type="SAM" id="SignalP"/>
    </source>
</evidence>
<evidence type="ECO:0000313" key="2">
    <source>
        <dbReference type="EMBL" id="BAK62576.1"/>
    </source>
</evidence>
<dbReference type="AlphaFoldDB" id="G2HFR8"/>
<reference evidence="2" key="1">
    <citation type="journal article" date="2011" name="Funct. Integr. Genomics">
        <title>Major chimpanzee-specific structural changes in sperm development-associated genes.</title>
        <authorList>
            <person name="Kim R.N."/>
            <person name="Kim D.W."/>
            <person name="Choi S.H."/>
            <person name="Chae S.H."/>
            <person name="Nam S.H."/>
            <person name="Kim D.W."/>
            <person name="Kim A."/>
            <person name="Kang A."/>
            <person name="Park K.H."/>
            <person name="Lee Y.S."/>
            <person name="Hirai M."/>
            <person name="Suzuki Y."/>
            <person name="Sugano S."/>
            <person name="Hashimoto K."/>
            <person name="Kim D.S."/>
            <person name="Park H.S."/>
        </authorList>
    </citation>
    <scope>NUCLEOTIDE SEQUENCE</scope>
    <source>
        <tissue evidence="2">Testis</tissue>
    </source>
</reference>
<proteinExistence type="evidence at transcript level"/>